<dbReference type="EMBL" id="NAJO01000006">
    <property type="protein sequence ID" value="OQO11797.1"/>
    <property type="molecule type" value="Genomic_DNA"/>
</dbReference>
<proteinExistence type="predicted"/>
<feature type="compositionally biased region" description="Polar residues" evidence="1">
    <location>
        <begin position="299"/>
        <end position="321"/>
    </location>
</feature>
<dbReference type="Proteomes" id="UP000192596">
    <property type="component" value="Unassembled WGS sequence"/>
</dbReference>
<gene>
    <name evidence="3" type="ORF">B0A48_03524</name>
</gene>
<dbReference type="STRING" id="1507870.A0A1V8TK92"/>
<accession>A0A1V8TK92</accession>
<feature type="compositionally biased region" description="Acidic residues" evidence="1">
    <location>
        <begin position="130"/>
        <end position="142"/>
    </location>
</feature>
<keyword evidence="4" id="KW-1185">Reference proteome</keyword>
<feature type="compositionally biased region" description="Basic and acidic residues" evidence="1">
    <location>
        <begin position="373"/>
        <end position="382"/>
    </location>
</feature>
<feature type="compositionally biased region" description="Acidic residues" evidence="1">
    <location>
        <begin position="243"/>
        <end position="253"/>
    </location>
</feature>
<evidence type="ECO:0000256" key="1">
    <source>
        <dbReference type="SAM" id="MobiDB-lite"/>
    </source>
</evidence>
<feature type="compositionally biased region" description="Low complexity" evidence="1">
    <location>
        <begin position="254"/>
        <end position="263"/>
    </location>
</feature>
<organism evidence="3 4">
    <name type="scientific">Cryoendolithus antarcticus</name>
    <dbReference type="NCBI Taxonomy" id="1507870"/>
    <lineage>
        <taxon>Eukaryota</taxon>
        <taxon>Fungi</taxon>
        <taxon>Dikarya</taxon>
        <taxon>Ascomycota</taxon>
        <taxon>Pezizomycotina</taxon>
        <taxon>Dothideomycetes</taxon>
        <taxon>Dothideomycetidae</taxon>
        <taxon>Cladosporiales</taxon>
        <taxon>Cladosporiaceae</taxon>
        <taxon>Cryoendolithus</taxon>
    </lineage>
</organism>
<evidence type="ECO:0000259" key="2">
    <source>
        <dbReference type="Pfam" id="PF24054"/>
    </source>
</evidence>
<evidence type="ECO:0000313" key="4">
    <source>
        <dbReference type="Proteomes" id="UP000192596"/>
    </source>
</evidence>
<feature type="region of interest" description="Disordered" evidence="1">
    <location>
        <begin position="366"/>
        <end position="435"/>
    </location>
</feature>
<dbReference type="AlphaFoldDB" id="A0A1V8TK92"/>
<feature type="region of interest" description="Disordered" evidence="1">
    <location>
        <begin position="181"/>
        <end position="348"/>
    </location>
</feature>
<feature type="region of interest" description="Disordered" evidence="1">
    <location>
        <begin position="451"/>
        <end position="511"/>
    </location>
</feature>
<comment type="caution">
    <text evidence="3">The sequence shown here is derived from an EMBL/GenBank/DDBJ whole genome shotgun (WGS) entry which is preliminary data.</text>
</comment>
<feature type="compositionally biased region" description="Basic and acidic residues" evidence="1">
    <location>
        <begin position="267"/>
        <end position="278"/>
    </location>
</feature>
<dbReference type="InParanoid" id="A0A1V8TK92"/>
<name>A0A1V8TK92_9PEZI</name>
<reference evidence="4" key="1">
    <citation type="submission" date="2017-03" db="EMBL/GenBank/DDBJ databases">
        <title>Genomes of endolithic fungi from Antarctica.</title>
        <authorList>
            <person name="Coleine C."/>
            <person name="Masonjones S."/>
            <person name="Stajich J.E."/>
        </authorList>
    </citation>
    <scope>NUCLEOTIDE SEQUENCE [LARGE SCALE GENOMIC DNA]</scope>
    <source>
        <strain evidence="4">CCFEE 5527</strain>
    </source>
</reference>
<evidence type="ECO:0000313" key="3">
    <source>
        <dbReference type="EMBL" id="OQO11797.1"/>
    </source>
</evidence>
<dbReference type="Pfam" id="PF24054">
    <property type="entry name" value="DUF7357"/>
    <property type="match status" value="1"/>
</dbReference>
<protein>
    <recommendedName>
        <fullName evidence="2">DUF7357 domain-containing protein</fullName>
    </recommendedName>
</protein>
<feature type="compositionally biased region" description="Acidic residues" evidence="1">
    <location>
        <begin position="197"/>
        <end position="234"/>
    </location>
</feature>
<dbReference type="InterPro" id="IPR055781">
    <property type="entry name" value="DUF7357"/>
</dbReference>
<feature type="region of interest" description="Disordered" evidence="1">
    <location>
        <begin position="123"/>
        <end position="146"/>
    </location>
</feature>
<dbReference type="OrthoDB" id="5368821at2759"/>
<sequence length="842" mass="91986">MRLRLTLLRPSLPPIKTLWPLPAGSQTLTISALLTLLSATFPLDSPTLGLETYSLSISGYEALHWQEVGSVLKDEDEVVVRAISGNEVRARRLGGREGVTEHGRKVLDGVAWGRGKGRAEGVVMKRGRDEEDVEDDNDEEEKEWQGERKLREGKRVRFTVADGEVPGEGDEEWMQQRLIEGPPLGGHRTLIPFGGEENSEDDEDDEDFEGFEIEESEDSDAESDEAIDGEEDSSSEASTDSDSSSDEEEDDSSDSSSTDSSSESSDESVRDTSTDESNHVTAEPTPTPTASKPTRAGASKTQQLTNGIFSLTPNETATTTPPVGGALTNGKATNIPYEGLPATKARNVRRRDAKKLKYLKAAESLPADATLADLKEQRKDIPGKSGLHPIDQETDVDSRRTEAANGSDGHIEGAIATGVGNAKRASAADSETLARKRRRLLDAIESGGIEITLKKGGAAQADEDEEPDEMSSKQIDAPKSNGRPTTAELHAAENTPSDNDGTAEPPARRARLDLAGSQRHIFASLGVRAPKSDEQKEALRKKLATRRGPAAKAAIAAISASEAIATEPDAPATAPEPENPIVYSEPAYHWSDRIDLRAVECVDENVTLSTPPYPFHQRWDPQYHKRKNRNKASYMSGGKGKWQAQNHVETYDKYFPDQDGDYLDYGDEDGGEYEDGEYWDDNALLGDEDPSALQLQAEANATVALESDLPALPEDISTLPLLPEADAAVGDIVTYTELVCEAATSWQPKMLSRTAELIEHDVERNEWGFRMAIRDMPHKTFDQEGNRVYAKFEMEGEDSEEEEEDVDERARVLSWSEMGEVRLLRKGQSLVKSAAGALRDTA</sequence>
<feature type="domain" description="DUF7357" evidence="2">
    <location>
        <begin position="1"/>
        <end position="118"/>
    </location>
</feature>